<dbReference type="Proteomes" id="UP000095705">
    <property type="component" value="Unassembled WGS sequence"/>
</dbReference>
<dbReference type="EMBL" id="MEHK01000001">
    <property type="protein sequence ID" value="OEJ34183.1"/>
    <property type="molecule type" value="Genomic_DNA"/>
</dbReference>
<comment type="caution">
    <text evidence="1">The sequence shown here is derived from an EMBL/GenBank/DDBJ whole genome shotgun (WGS) entry which is preliminary data.</text>
</comment>
<name>A0A1E5PXG1_9ACTN</name>
<protein>
    <submittedName>
        <fullName evidence="1">Uncharacterized protein</fullName>
    </submittedName>
</protein>
<evidence type="ECO:0000313" key="1">
    <source>
        <dbReference type="EMBL" id="OEJ34183.1"/>
    </source>
</evidence>
<reference evidence="1 2" key="1">
    <citation type="submission" date="2016-08" db="EMBL/GenBank/DDBJ databases">
        <title>The complete genome of Streptomyces subrutilus 10-1-1.</title>
        <authorList>
            <person name="Chen X."/>
        </authorList>
    </citation>
    <scope>NUCLEOTIDE SEQUENCE [LARGE SCALE GENOMIC DNA]</scope>
    <source>
        <strain evidence="1 2">10-1-1</strain>
    </source>
</reference>
<keyword evidence="2" id="KW-1185">Reference proteome</keyword>
<dbReference type="STRING" id="36818.BGK67_25140"/>
<accession>A0A1E5PXG1</accession>
<evidence type="ECO:0000313" key="2">
    <source>
        <dbReference type="Proteomes" id="UP000095705"/>
    </source>
</evidence>
<dbReference type="AlphaFoldDB" id="A0A1E5PXG1"/>
<gene>
    <name evidence="1" type="ORF">BGK67_25140</name>
</gene>
<sequence>MGAVPPAEFAPLYASMRREYPPPPAVEVARAPVGTRVYPEPPAGCYWASSRLFWTPVAGDALFFVHGLDVANNGHKEIASALVDLRKVGQELDGVALPSSTLSRDLSGWTGRWVAVRVRRDGRRQPWRAVPITHGMWSEHADALNAAA</sequence>
<proteinExistence type="predicted"/>
<organism evidence="1 2">
    <name type="scientific">Streptomyces subrutilus</name>
    <dbReference type="NCBI Taxonomy" id="36818"/>
    <lineage>
        <taxon>Bacteria</taxon>
        <taxon>Bacillati</taxon>
        <taxon>Actinomycetota</taxon>
        <taxon>Actinomycetes</taxon>
        <taxon>Kitasatosporales</taxon>
        <taxon>Streptomycetaceae</taxon>
        <taxon>Streptomyces</taxon>
    </lineage>
</organism>